<accession>A0ABU3PFB5</accession>
<keyword evidence="1" id="KW-1133">Transmembrane helix</keyword>
<dbReference type="InterPro" id="IPR012902">
    <property type="entry name" value="N_methyl_site"/>
</dbReference>
<sequence>MRLAHHRGFTLIEAIVALVIISGAGMALFSWINESIVALRRVEEANARNAAQANVLEYMQSINPMQKPDGDADLGGYRISWHADVIGAPVDPGGMGLNGGLYQYGLYDMQIKVTRDRAERWFDLRMRLVGFRKVREQVLPL</sequence>
<reference evidence="2" key="1">
    <citation type="submission" date="2023-09" db="EMBL/GenBank/DDBJ databases">
        <title>Paucibacter sp. APW11 Genome sequencing and assembly.</title>
        <authorList>
            <person name="Kim I."/>
        </authorList>
    </citation>
    <scope>NUCLEOTIDE SEQUENCE</scope>
    <source>
        <strain evidence="2">APW11</strain>
    </source>
</reference>
<feature type="transmembrane region" description="Helical" evidence="1">
    <location>
        <begin position="12"/>
        <end position="32"/>
    </location>
</feature>
<comment type="caution">
    <text evidence="2">The sequence shown here is derived from an EMBL/GenBank/DDBJ whole genome shotgun (WGS) entry which is preliminary data.</text>
</comment>
<protein>
    <submittedName>
        <fullName evidence="2">Type II secretion system protein</fullName>
    </submittedName>
</protein>
<keyword evidence="1" id="KW-0472">Membrane</keyword>
<dbReference type="Proteomes" id="UP001246372">
    <property type="component" value="Unassembled WGS sequence"/>
</dbReference>
<dbReference type="EMBL" id="JAVXZY010000008">
    <property type="protein sequence ID" value="MDT9001248.1"/>
    <property type="molecule type" value="Genomic_DNA"/>
</dbReference>
<evidence type="ECO:0000313" key="3">
    <source>
        <dbReference type="Proteomes" id="UP001246372"/>
    </source>
</evidence>
<keyword evidence="1" id="KW-0812">Transmembrane</keyword>
<organism evidence="2 3">
    <name type="scientific">Roseateles aquae</name>
    <dbReference type="NCBI Taxonomy" id="3077235"/>
    <lineage>
        <taxon>Bacteria</taxon>
        <taxon>Pseudomonadati</taxon>
        <taxon>Pseudomonadota</taxon>
        <taxon>Betaproteobacteria</taxon>
        <taxon>Burkholderiales</taxon>
        <taxon>Sphaerotilaceae</taxon>
        <taxon>Roseateles</taxon>
    </lineage>
</organism>
<name>A0ABU3PFB5_9BURK</name>
<dbReference type="NCBIfam" id="TIGR02532">
    <property type="entry name" value="IV_pilin_GFxxxE"/>
    <property type="match status" value="1"/>
</dbReference>
<keyword evidence="3" id="KW-1185">Reference proteome</keyword>
<gene>
    <name evidence="2" type="ORF">RQP53_18360</name>
</gene>
<dbReference type="RefSeq" id="WP_315652129.1">
    <property type="nucleotide sequence ID" value="NZ_JAVXZY010000008.1"/>
</dbReference>
<proteinExistence type="predicted"/>
<evidence type="ECO:0000256" key="1">
    <source>
        <dbReference type="SAM" id="Phobius"/>
    </source>
</evidence>
<evidence type="ECO:0000313" key="2">
    <source>
        <dbReference type="EMBL" id="MDT9001248.1"/>
    </source>
</evidence>
<dbReference type="Pfam" id="PF07963">
    <property type="entry name" value="N_methyl"/>
    <property type="match status" value="1"/>
</dbReference>